<dbReference type="SUPFAM" id="SSF50494">
    <property type="entry name" value="Trypsin-like serine proteases"/>
    <property type="match status" value="1"/>
</dbReference>
<feature type="signal peptide" evidence="1">
    <location>
        <begin position="1"/>
        <end position="22"/>
    </location>
</feature>
<dbReference type="InterPro" id="IPR043504">
    <property type="entry name" value="Peptidase_S1_PA_chymotrypsin"/>
</dbReference>
<dbReference type="GO" id="GO:0008233">
    <property type="term" value="F:peptidase activity"/>
    <property type="evidence" value="ECO:0007669"/>
    <property type="project" value="UniProtKB-KW"/>
</dbReference>
<protein>
    <submittedName>
        <fullName evidence="2">Serine protease</fullName>
    </submittedName>
</protein>
<organism evidence="2 3">
    <name type="scientific">Amycolatopsis rhabdoformis</name>
    <dbReference type="NCBI Taxonomy" id="1448059"/>
    <lineage>
        <taxon>Bacteria</taxon>
        <taxon>Bacillati</taxon>
        <taxon>Actinomycetota</taxon>
        <taxon>Actinomycetes</taxon>
        <taxon>Pseudonocardiales</taxon>
        <taxon>Pseudonocardiaceae</taxon>
        <taxon>Amycolatopsis</taxon>
    </lineage>
</organism>
<accession>A0ABZ1I3J2</accession>
<keyword evidence="2" id="KW-0645">Protease</keyword>
<evidence type="ECO:0000313" key="2">
    <source>
        <dbReference type="EMBL" id="WSE28413.1"/>
    </source>
</evidence>
<dbReference type="InterPro" id="IPR009003">
    <property type="entry name" value="Peptidase_S1_PA"/>
</dbReference>
<reference evidence="2 3" key="1">
    <citation type="journal article" date="2015" name="Int. J. Syst. Evol. Microbiol.">
        <title>Amycolatopsis rhabdoformis sp. nov., an actinomycete isolated from a tropical forest soil.</title>
        <authorList>
            <person name="Souza W.R."/>
            <person name="Silva R.E."/>
            <person name="Goodfellow M."/>
            <person name="Busarakam K."/>
            <person name="Figueiro F.S."/>
            <person name="Ferreira D."/>
            <person name="Rodrigues-Filho E."/>
            <person name="Moraes L.A.B."/>
            <person name="Zucchi T.D."/>
        </authorList>
    </citation>
    <scope>NUCLEOTIDE SEQUENCE [LARGE SCALE GENOMIC DNA]</scope>
    <source>
        <strain evidence="2 3">NCIMB 14900</strain>
    </source>
</reference>
<keyword evidence="3" id="KW-1185">Reference proteome</keyword>
<feature type="chain" id="PRO_5045977495" evidence="1">
    <location>
        <begin position="23"/>
        <end position="274"/>
    </location>
</feature>
<proteinExistence type="predicted"/>
<gene>
    <name evidence="2" type="ORF">VSH64_37095</name>
</gene>
<dbReference type="Proteomes" id="UP001330812">
    <property type="component" value="Chromosome"/>
</dbReference>
<dbReference type="Pfam" id="PF13365">
    <property type="entry name" value="Trypsin_2"/>
    <property type="match status" value="1"/>
</dbReference>
<dbReference type="EMBL" id="CP142149">
    <property type="protein sequence ID" value="WSE28413.1"/>
    <property type="molecule type" value="Genomic_DNA"/>
</dbReference>
<evidence type="ECO:0000313" key="3">
    <source>
        <dbReference type="Proteomes" id="UP001330812"/>
    </source>
</evidence>
<keyword evidence="1" id="KW-0732">Signal</keyword>
<keyword evidence="2" id="KW-0378">Hydrolase</keyword>
<sequence>MKRKVLSAGVAVAAAVVGVVVAAPAASAAAVDFAGALNVGGCSGSVVRMPASVEDDKAFVLTNGHCYEGPGPVPGEVLVDEPSQRVATVLDAGGNAAGVVQAVRAAYVTMTGTDITLYQLDKTYRQLQREFHVRPLTVSAKRPTVGTDIRVVSGGLKKIFSCTLDQLTYRVLETGYVTNDVLRYTSACQTGPGSSGSPVVDAATGEVIGINNTSNRDGGQCTLNNPCEMDRDGVIGVHKGIAYGTETYWLTTCVTRGNRLDLHRPGCLLPQPAP</sequence>
<dbReference type="RefSeq" id="WP_326567414.1">
    <property type="nucleotide sequence ID" value="NZ_CP142149.1"/>
</dbReference>
<dbReference type="GO" id="GO:0006508">
    <property type="term" value="P:proteolysis"/>
    <property type="evidence" value="ECO:0007669"/>
    <property type="project" value="UniProtKB-KW"/>
</dbReference>
<name>A0ABZ1I3J2_9PSEU</name>
<evidence type="ECO:0000256" key="1">
    <source>
        <dbReference type="SAM" id="SignalP"/>
    </source>
</evidence>
<dbReference type="Gene3D" id="2.40.10.10">
    <property type="entry name" value="Trypsin-like serine proteases"/>
    <property type="match status" value="1"/>
</dbReference>